<dbReference type="EMBL" id="WTYD01000001">
    <property type="protein sequence ID" value="MXO53077.1"/>
    <property type="molecule type" value="Genomic_DNA"/>
</dbReference>
<dbReference type="OrthoDB" id="7506088at2"/>
<keyword evidence="1" id="KW-0805">Transcription regulation</keyword>
<organism evidence="5 6">
    <name type="scientific">Qipengyuania pelagi</name>
    <dbReference type="NCBI Taxonomy" id="994320"/>
    <lineage>
        <taxon>Bacteria</taxon>
        <taxon>Pseudomonadati</taxon>
        <taxon>Pseudomonadota</taxon>
        <taxon>Alphaproteobacteria</taxon>
        <taxon>Sphingomonadales</taxon>
        <taxon>Erythrobacteraceae</taxon>
        <taxon>Qipengyuania</taxon>
    </lineage>
</organism>
<keyword evidence="2" id="KW-0238">DNA-binding</keyword>
<keyword evidence="6" id="KW-1185">Reference proteome</keyword>
<dbReference type="Proteomes" id="UP000430272">
    <property type="component" value="Unassembled WGS sequence"/>
</dbReference>
<gene>
    <name evidence="5" type="ORF">GRI47_03500</name>
</gene>
<evidence type="ECO:0000256" key="1">
    <source>
        <dbReference type="ARBA" id="ARBA00023015"/>
    </source>
</evidence>
<dbReference type="Pfam" id="PF13545">
    <property type="entry name" value="HTH_Crp_2"/>
    <property type="match status" value="1"/>
</dbReference>
<reference evidence="5 6" key="1">
    <citation type="submission" date="2019-12" db="EMBL/GenBank/DDBJ databases">
        <title>Genomic-based taxomic classification of the family Erythrobacteraceae.</title>
        <authorList>
            <person name="Xu L."/>
        </authorList>
    </citation>
    <scope>NUCLEOTIDE SEQUENCE [LARGE SCALE GENOMIC DNA]</scope>
    <source>
        <strain evidence="5 6">JCM 17468</strain>
    </source>
</reference>
<dbReference type="InterPro" id="IPR036390">
    <property type="entry name" value="WH_DNA-bd_sf"/>
</dbReference>
<proteinExistence type="predicted"/>
<dbReference type="SUPFAM" id="SSF51206">
    <property type="entry name" value="cAMP-binding domain-like"/>
    <property type="match status" value="1"/>
</dbReference>
<evidence type="ECO:0000256" key="2">
    <source>
        <dbReference type="ARBA" id="ARBA00023125"/>
    </source>
</evidence>
<comment type="caution">
    <text evidence="5">The sequence shown here is derived from an EMBL/GenBank/DDBJ whole genome shotgun (WGS) entry which is preliminary data.</text>
</comment>
<accession>A0A844Y6Q0</accession>
<sequence length="239" mass="26134">MPFTTPEDGMTGLANGFLASLSQADRDCLEPHLLRLRFQSGDTLTHSPDEARLVYFPVTLVACVQFADQGSGIGMVGREGIVGLSAMLGGTVDDAMEATVLMEGGWTLAITVEDLQQACLASPTLSLSLLSFMHSYSSQLGWMIRARDRGNFKQRLSAWLLMLHDRVDSDFLQLTHGSLAVQLGVRRASVTDALHILEGEACLRCSRGLISLMDRARLRRNAGRSYEPLRLDYALTVSS</sequence>
<evidence type="ECO:0000313" key="6">
    <source>
        <dbReference type="Proteomes" id="UP000430272"/>
    </source>
</evidence>
<evidence type="ECO:0000313" key="5">
    <source>
        <dbReference type="EMBL" id="MXO53077.1"/>
    </source>
</evidence>
<dbReference type="InterPro" id="IPR012318">
    <property type="entry name" value="HTH_CRP"/>
</dbReference>
<dbReference type="RefSeq" id="WP_160659974.1">
    <property type="nucleotide sequence ID" value="NZ_BAABDV010000001.1"/>
</dbReference>
<name>A0A844Y6Q0_9SPHN</name>
<dbReference type="SUPFAM" id="SSF46785">
    <property type="entry name" value="Winged helix' DNA-binding domain"/>
    <property type="match status" value="1"/>
</dbReference>
<evidence type="ECO:0000259" key="4">
    <source>
        <dbReference type="Pfam" id="PF13545"/>
    </source>
</evidence>
<dbReference type="InterPro" id="IPR014710">
    <property type="entry name" value="RmlC-like_jellyroll"/>
</dbReference>
<dbReference type="GO" id="GO:0006355">
    <property type="term" value="P:regulation of DNA-templated transcription"/>
    <property type="evidence" value="ECO:0007669"/>
    <property type="project" value="InterPro"/>
</dbReference>
<keyword evidence="3" id="KW-0804">Transcription</keyword>
<evidence type="ECO:0000256" key="3">
    <source>
        <dbReference type="ARBA" id="ARBA00023163"/>
    </source>
</evidence>
<feature type="domain" description="HTH crp-type" evidence="4">
    <location>
        <begin position="154"/>
        <end position="220"/>
    </location>
</feature>
<protein>
    <submittedName>
        <fullName evidence="5">Helix-turn-helix domain-containing protein</fullName>
    </submittedName>
</protein>
<dbReference type="GO" id="GO:0003677">
    <property type="term" value="F:DNA binding"/>
    <property type="evidence" value="ECO:0007669"/>
    <property type="project" value="UniProtKB-KW"/>
</dbReference>
<dbReference type="Gene3D" id="2.60.120.10">
    <property type="entry name" value="Jelly Rolls"/>
    <property type="match status" value="1"/>
</dbReference>
<dbReference type="InterPro" id="IPR018490">
    <property type="entry name" value="cNMP-bd_dom_sf"/>
</dbReference>
<dbReference type="AlphaFoldDB" id="A0A844Y6Q0"/>